<evidence type="ECO:0000259" key="3">
    <source>
        <dbReference type="SMART" id="SM00244"/>
    </source>
</evidence>
<comment type="subcellular location">
    <subcellularLocation>
        <location evidence="1">Membrane</location>
        <topology evidence="1">Single-pass membrane protein</topology>
    </subcellularLocation>
</comment>
<gene>
    <name evidence="4" type="ORF">KAOT1_13787</name>
</gene>
<dbReference type="InterPro" id="IPR043202">
    <property type="entry name" value="Band-7_stomatin-like"/>
</dbReference>
<dbReference type="InterPro" id="IPR001972">
    <property type="entry name" value="Stomatin_HflK_fam"/>
</dbReference>
<reference evidence="4 5" key="1">
    <citation type="journal article" date="2011" name="J. Bacteriol.">
        <title>Genome sequence of the algicidal bacterium Kordia algicida OT-1.</title>
        <authorList>
            <person name="Lee H.S."/>
            <person name="Kang S.G."/>
            <person name="Kwon K.K."/>
            <person name="Lee J.H."/>
            <person name="Kim S.J."/>
        </authorList>
    </citation>
    <scope>NUCLEOTIDE SEQUENCE [LARGE SCALE GENOMIC DNA]</scope>
    <source>
        <strain evidence="4 5">OT-1</strain>
    </source>
</reference>
<dbReference type="GO" id="GO:0005886">
    <property type="term" value="C:plasma membrane"/>
    <property type="evidence" value="ECO:0007669"/>
    <property type="project" value="InterPro"/>
</dbReference>
<dbReference type="PANTHER" id="PTHR10264">
    <property type="entry name" value="BAND 7 PROTEIN-RELATED"/>
    <property type="match status" value="1"/>
</dbReference>
<feature type="domain" description="Band 7" evidence="3">
    <location>
        <begin position="160"/>
        <end position="319"/>
    </location>
</feature>
<dbReference type="STRING" id="391587.KAOT1_13787"/>
<dbReference type="eggNOG" id="COG0330">
    <property type="taxonomic scope" value="Bacteria"/>
</dbReference>
<comment type="caution">
    <text evidence="4">The sequence shown here is derived from an EMBL/GenBank/DDBJ whole genome shotgun (WGS) entry which is preliminary data.</text>
</comment>
<dbReference type="Gene3D" id="3.30.479.30">
    <property type="entry name" value="Band 7 domain"/>
    <property type="match status" value="1"/>
</dbReference>
<dbReference type="Pfam" id="PF01145">
    <property type="entry name" value="Band_7"/>
    <property type="match status" value="1"/>
</dbReference>
<dbReference type="CDD" id="cd13438">
    <property type="entry name" value="SPFH_eoslipins_u2"/>
    <property type="match status" value="1"/>
</dbReference>
<name>A9DKB6_9FLAO</name>
<keyword evidence="5" id="KW-1185">Reference proteome</keyword>
<dbReference type="SUPFAM" id="SSF117892">
    <property type="entry name" value="Band 7/SPFH domain"/>
    <property type="match status" value="1"/>
</dbReference>
<protein>
    <recommendedName>
        <fullName evidence="3">Band 7 domain-containing protein</fullName>
    </recommendedName>
</protein>
<evidence type="ECO:0000313" key="4">
    <source>
        <dbReference type="EMBL" id="EDP98293.1"/>
    </source>
</evidence>
<evidence type="ECO:0000256" key="1">
    <source>
        <dbReference type="ARBA" id="ARBA00004167"/>
    </source>
</evidence>
<dbReference type="EMBL" id="ABIB01000001">
    <property type="protein sequence ID" value="EDP98293.1"/>
    <property type="molecule type" value="Genomic_DNA"/>
</dbReference>
<sequence>MIDALRFYSKIEIKKSTIASNGIINNRDMKRVRINTGNVGLVFKNGNYQKVITEGTYWLKFSQHVTVYNLTEKFHAPIASEILLQDVTLANMLEVIDVSDTEIVLRHEKGNLIAVLEAGQHLYWKGLVERTFTRIDLSKIEITEIKDKNLLKDYRLVQYVRTFEVFEYEKAILLIDDKFEKILNSGVYQFWKNATSIKILKVDMRQLQLEIAGQELLTKDKAAIRINFYTQYKVIDIKKAILDNKDFEKQLYIAMQLKLRTFVGNYTLDELLDQKENIANAVFENVKDAAENLGIQVLYCGIRDVILTGEMKEIMNQVLIAQKKAQANIITRREETASTRSLLNTAKLMEENAMLYQLKEMEYVEKIADKIGEITVAGNGGVVKQLKDIFSVNK</sequence>
<dbReference type="InterPro" id="IPR001107">
    <property type="entry name" value="Band_7"/>
</dbReference>
<dbReference type="HOGENOM" id="CLU_027197_1_1_10"/>
<evidence type="ECO:0000313" key="5">
    <source>
        <dbReference type="Proteomes" id="UP000002945"/>
    </source>
</evidence>
<dbReference type="SMART" id="SM00244">
    <property type="entry name" value="PHB"/>
    <property type="match status" value="1"/>
</dbReference>
<dbReference type="PRINTS" id="PR00721">
    <property type="entry name" value="STOMATIN"/>
</dbReference>
<proteinExistence type="inferred from homology"/>
<dbReference type="InterPro" id="IPR036013">
    <property type="entry name" value="Band_7/SPFH_dom_sf"/>
</dbReference>
<accession>A9DKB6</accession>
<comment type="similarity">
    <text evidence="2">Belongs to the band 7/mec-2 family.</text>
</comment>
<organism evidence="4 5">
    <name type="scientific">Kordia algicida OT-1</name>
    <dbReference type="NCBI Taxonomy" id="391587"/>
    <lineage>
        <taxon>Bacteria</taxon>
        <taxon>Pseudomonadati</taxon>
        <taxon>Bacteroidota</taxon>
        <taxon>Flavobacteriia</taxon>
        <taxon>Flavobacteriales</taxon>
        <taxon>Flavobacteriaceae</taxon>
        <taxon>Kordia</taxon>
    </lineage>
</organism>
<dbReference type="AlphaFoldDB" id="A9DKB6"/>
<dbReference type="Proteomes" id="UP000002945">
    <property type="component" value="Unassembled WGS sequence"/>
</dbReference>
<evidence type="ECO:0000256" key="2">
    <source>
        <dbReference type="ARBA" id="ARBA00008164"/>
    </source>
</evidence>
<dbReference type="PANTHER" id="PTHR10264:SF83">
    <property type="entry name" value="BLL5629 PROTEIN"/>
    <property type="match status" value="1"/>
</dbReference>